<evidence type="ECO:0000313" key="12">
    <source>
        <dbReference type="Proteomes" id="UP000289718"/>
    </source>
</evidence>
<keyword evidence="6" id="KW-0732">Signal</keyword>
<sequence>MKKYHIISVIASGVLLLGTSLNALSLEESVKESLHTNPIVKERLKNFREVQQDLNIAESEWYPSLDYRATFGRNSAGELKDYDEDDKYKHQIEDETYNNYTQSLKLTQNIFNGFSTTNKIDYQKARILAAAHHYIENANDVAFQMVGSYLDTIRTYRLLQNAKDNVKVNEKIFEDVQSLFDTGLTTKSEMTKIHSSLSLAKSNLVVQQNNMIDKGFRFKRLLGRNVKVSDLSLPKLNYVMPESLERATIFAINNNPSILVSNYNIKGAQSLYKEKKSKYYPKVDLEIEQLYNDVSARNNYDSPDDRTRAYITLSWNLYKGGAHQADIQKSRSSINREVEIQRDLKRQTIESLELSWSAYEMLTEQLKELYKYYEYSEETLASYQSEYEMGRRTLLDLLSAQNDLINSKNQIINAETDKLFAQYRILDAMGLLVSSILDENEYSNIVYPSKKPFEIEEDSLPVKLDVDKDGVVDSVDICDNSLVGDNIKPTGCVQIETDSDFDGVPNTKDSCPNTTLGAFVDEEGCALEDGKNKFEAEQRIYLDEIPKYNEQSPKKSEKLGLYDYEFNIAANKNVESTKLDKHLMYDNFELIKRFDFINMNNFDATNEAYNNNIKDIAKKINSYDRDDITVTVIGHTQNMKNSEDSYNKALDYSKTITELLIENGVNKEKLVSQSRVDYDNLFLETDKHDINNVVAVSLYIPKTKETVVLDDDKDGVINELDKCPNTAPGYTVDEEGCTNKINLEVLFEKDSSKIKEDTKEKVLAFAKFLVDNKEFNTVITGHASKESEKSSAKYNKYLSEQRANVIKTLLIANGVSESRVKAQGKGFEEPVANNNTKEGRSLNRRIEAELININKQ</sequence>
<dbReference type="CDD" id="cd07185">
    <property type="entry name" value="OmpA_C-like"/>
    <property type="match status" value="1"/>
</dbReference>
<dbReference type="PANTHER" id="PTHR30026">
    <property type="entry name" value="OUTER MEMBRANE PROTEIN TOLC"/>
    <property type="match status" value="1"/>
</dbReference>
<organism evidence="11 12">
    <name type="scientific">Halarcobacter mediterraneus</name>
    <dbReference type="NCBI Taxonomy" id="2023153"/>
    <lineage>
        <taxon>Bacteria</taxon>
        <taxon>Pseudomonadati</taxon>
        <taxon>Campylobacterota</taxon>
        <taxon>Epsilonproteobacteria</taxon>
        <taxon>Campylobacterales</taxon>
        <taxon>Arcobacteraceae</taxon>
        <taxon>Halarcobacter</taxon>
    </lineage>
</organism>
<dbReference type="GO" id="GO:0015562">
    <property type="term" value="F:efflux transmembrane transporter activity"/>
    <property type="evidence" value="ECO:0007669"/>
    <property type="project" value="InterPro"/>
</dbReference>
<dbReference type="Pfam" id="PF02412">
    <property type="entry name" value="TSP_3"/>
    <property type="match status" value="2"/>
</dbReference>
<dbReference type="PANTHER" id="PTHR30026:SF22">
    <property type="entry name" value="OUTER MEMBRANE EFFLUX PROTEIN"/>
    <property type="match status" value="1"/>
</dbReference>
<dbReference type="GO" id="GO:0015288">
    <property type="term" value="F:porin activity"/>
    <property type="evidence" value="ECO:0007669"/>
    <property type="project" value="TreeGrafter"/>
</dbReference>
<keyword evidence="12" id="KW-1185">Reference proteome</keyword>
<evidence type="ECO:0000313" key="11">
    <source>
        <dbReference type="EMBL" id="RXK11787.1"/>
    </source>
</evidence>
<evidence type="ECO:0000256" key="8">
    <source>
        <dbReference type="ARBA" id="ARBA00023237"/>
    </source>
</evidence>
<dbReference type="GO" id="GO:1990281">
    <property type="term" value="C:efflux pump complex"/>
    <property type="evidence" value="ECO:0007669"/>
    <property type="project" value="TreeGrafter"/>
</dbReference>
<dbReference type="Pfam" id="PF02321">
    <property type="entry name" value="OEP"/>
    <property type="match status" value="2"/>
</dbReference>
<dbReference type="EMBL" id="NXIE01000005">
    <property type="protein sequence ID" value="RXK11787.1"/>
    <property type="molecule type" value="Genomic_DNA"/>
</dbReference>
<dbReference type="Pfam" id="PF00691">
    <property type="entry name" value="OmpA"/>
    <property type="match status" value="1"/>
</dbReference>
<dbReference type="PROSITE" id="PS51123">
    <property type="entry name" value="OMPA_2"/>
    <property type="match status" value="1"/>
</dbReference>
<comment type="subcellular location">
    <subcellularLocation>
        <location evidence="1">Cell outer membrane</location>
    </subcellularLocation>
</comment>
<dbReference type="Gene3D" id="1.20.1600.10">
    <property type="entry name" value="Outer membrane efflux proteins (OEP)"/>
    <property type="match status" value="1"/>
</dbReference>
<dbReference type="InterPro" id="IPR036737">
    <property type="entry name" value="OmpA-like_sf"/>
</dbReference>
<gene>
    <name evidence="11" type="ORF">CP965_11430</name>
</gene>
<keyword evidence="3" id="KW-0813">Transport</keyword>
<dbReference type="InterPro" id="IPR051906">
    <property type="entry name" value="TolC-like"/>
</dbReference>
<comment type="caution">
    <text evidence="11">The sequence shown here is derived from an EMBL/GenBank/DDBJ whole genome shotgun (WGS) entry which is preliminary data.</text>
</comment>
<dbReference type="InterPro" id="IPR003367">
    <property type="entry name" value="Thrombospondin_3-like_rpt"/>
</dbReference>
<dbReference type="InterPro" id="IPR028974">
    <property type="entry name" value="TSP_type-3_rpt"/>
</dbReference>
<dbReference type="GO" id="GO:0005509">
    <property type="term" value="F:calcium ion binding"/>
    <property type="evidence" value="ECO:0007669"/>
    <property type="project" value="InterPro"/>
</dbReference>
<name>A0A4Q1ATI6_9BACT</name>
<accession>A0A4Q1ATI6</accession>
<dbReference type="NCBIfam" id="TIGR01844">
    <property type="entry name" value="type_I_sec_TolC"/>
    <property type="match status" value="1"/>
</dbReference>
<dbReference type="SUPFAM" id="SSF56954">
    <property type="entry name" value="Outer membrane efflux proteins (OEP)"/>
    <property type="match status" value="1"/>
</dbReference>
<dbReference type="SUPFAM" id="SSF103647">
    <property type="entry name" value="TSP type-3 repeat"/>
    <property type="match status" value="2"/>
</dbReference>
<dbReference type="GO" id="GO:0009279">
    <property type="term" value="C:cell outer membrane"/>
    <property type="evidence" value="ECO:0007669"/>
    <property type="project" value="UniProtKB-SubCell"/>
</dbReference>
<dbReference type="InterPro" id="IPR010130">
    <property type="entry name" value="T1SS_OMP_TolC"/>
</dbReference>
<reference evidence="11 12" key="1">
    <citation type="submission" date="2017-09" db="EMBL/GenBank/DDBJ databases">
        <title>Genomics of the genus Arcobacter.</title>
        <authorList>
            <person name="Perez-Cataluna A."/>
            <person name="Figueras M.J."/>
            <person name="Salas-Masso N."/>
        </authorList>
    </citation>
    <scope>NUCLEOTIDE SEQUENCE [LARGE SCALE GENOMIC DNA]</scope>
    <source>
        <strain evidence="11 12">F156-34</strain>
    </source>
</reference>
<evidence type="ECO:0000256" key="2">
    <source>
        <dbReference type="ARBA" id="ARBA00007613"/>
    </source>
</evidence>
<evidence type="ECO:0000256" key="6">
    <source>
        <dbReference type="ARBA" id="ARBA00022729"/>
    </source>
</evidence>
<proteinExistence type="inferred from homology"/>
<dbReference type="GO" id="GO:0007155">
    <property type="term" value="P:cell adhesion"/>
    <property type="evidence" value="ECO:0007669"/>
    <property type="project" value="InterPro"/>
</dbReference>
<keyword evidence="5" id="KW-0812">Transmembrane</keyword>
<dbReference type="Proteomes" id="UP000289718">
    <property type="component" value="Unassembled WGS sequence"/>
</dbReference>
<evidence type="ECO:0000256" key="5">
    <source>
        <dbReference type="ARBA" id="ARBA00022692"/>
    </source>
</evidence>
<evidence type="ECO:0000256" key="7">
    <source>
        <dbReference type="ARBA" id="ARBA00023136"/>
    </source>
</evidence>
<keyword evidence="8" id="KW-0998">Cell outer membrane</keyword>
<dbReference type="Gene3D" id="3.30.1330.60">
    <property type="entry name" value="OmpA-like domain"/>
    <property type="match status" value="2"/>
</dbReference>
<keyword evidence="4" id="KW-1134">Transmembrane beta strand</keyword>
<dbReference type="SUPFAM" id="SSF103088">
    <property type="entry name" value="OmpA-like"/>
    <property type="match status" value="1"/>
</dbReference>
<dbReference type="InterPro" id="IPR006665">
    <property type="entry name" value="OmpA-like"/>
</dbReference>
<evidence type="ECO:0000256" key="4">
    <source>
        <dbReference type="ARBA" id="ARBA00022452"/>
    </source>
</evidence>
<evidence type="ECO:0000256" key="3">
    <source>
        <dbReference type="ARBA" id="ARBA00022448"/>
    </source>
</evidence>
<protein>
    <recommendedName>
        <fullName evidence="10">OmpA-like domain-containing protein</fullName>
    </recommendedName>
</protein>
<evidence type="ECO:0000259" key="10">
    <source>
        <dbReference type="PROSITE" id="PS51123"/>
    </source>
</evidence>
<comment type="similarity">
    <text evidence="2">Belongs to the outer membrane factor (OMF) (TC 1.B.17) family.</text>
</comment>
<dbReference type="InterPro" id="IPR003423">
    <property type="entry name" value="OMP_efflux"/>
</dbReference>
<evidence type="ECO:0000256" key="9">
    <source>
        <dbReference type="PROSITE-ProRule" id="PRU00473"/>
    </source>
</evidence>
<feature type="domain" description="OmpA-like" evidence="10">
    <location>
        <begin position="734"/>
        <end position="854"/>
    </location>
</feature>
<dbReference type="RefSeq" id="WP_129062240.1">
    <property type="nucleotide sequence ID" value="NZ_NXIE01000005.1"/>
</dbReference>
<evidence type="ECO:0000256" key="1">
    <source>
        <dbReference type="ARBA" id="ARBA00004442"/>
    </source>
</evidence>
<keyword evidence="7 9" id="KW-0472">Membrane</keyword>
<dbReference type="OrthoDB" id="9814637at2"/>
<dbReference type="AlphaFoldDB" id="A0A4Q1ATI6"/>